<evidence type="ECO:0000313" key="1">
    <source>
        <dbReference type="EMBL" id="KRL88683.1"/>
    </source>
</evidence>
<keyword evidence="2" id="KW-1185">Reference proteome</keyword>
<sequence length="86" mass="10207">MYEIKKQFDELIDNLSIYQKEMLEDAKTIGTYRKDIQYVKEFKYNFDSSYNATPEEQVMAAFNTMIENTTKKLRDAALDEKSTKED</sequence>
<dbReference type="RefSeq" id="WP_057799927.1">
    <property type="nucleotide sequence ID" value="NZ_AZFM01000044.1"/>
</dbReference>
<dbReference type="PATRIC" id="fig|1423763.3.peg.1458"/>
<dbReference type="Proteomes" id="UP000051036">
    <property type="component" value="Unassembled WGS sequence"/>
</dbReference>
<proteinExistence type="predicted"/>
<dbReference type="OrthoDB" id="9929507at2"/>
<name>A0A0R1UH19_9LACO</name>
<evidence type="ECO:0000313" key="2">
    <source>
        <dbReference type="Proteomes" id="UP000051036"/>
    </source>
</evidence>
<dbReference type="EMBL" id="AZFM01000044">
    <property type="protein sequence ID" value="KRL88683.1"/>
    <property type="molecule type" value="Genomic_DNA"/>
</dbReference>
<protein>
    <submittedName>
        <fullName evidence="1">Uncharacterized protein</fullName>
    </submittedName>
</protein>
<gene>
    <name evidence="1" type="ORF">FC46_GL001436</name>
</gene>
<comment type="caution">
    <text evidence="1">The sequence shown here is derived from an EMBL/GenBank/DDBJ whole genome shotgun (WGS) entry which is preliminary data.</text>
</comment>
<dbReference type="AlphaFoldDB" id="A0A0R1UH19"/>
<reference evidence="1 2" key="1">
    <citation type="journal article" date="2015" name="Genome Announc.">
        <title>Expanding the biotechnology potential of lactobacilli through comparative genomics of 213 strains and associated genera.</title>
        <authorList>
            <person name="Sun Z."/>
            <person name="Harris H.M."/>
            <person name="McCann A."/>
            <person name="Guo C."/>
            <person name="Argimon S."/>
            <person name="Zhang W."/>
            <person name="Yang X."/>
            <person name="Jeffery I.B."/>
            <person name="Cooney J.C."/>
            <person name="Kagawa T.F."/>
            <person name="Liu W."/>
            <person name="Song Y."/>
            <person name="Salvetti E."/>
            <person name="Wrobel A."/>
            <person name="Rasinkangas P."/>
            <person name="Parkhill J."/>
            <person name="Rea M.C."/>
            <person name="O'Sullivan O."/>
            <person name="Ritari J."/>
            <person name="Douillard F.P."/>
            <person name="Paul Ross R."/>
            <person name="Yang R."/>
            <person name="Briner A.E."/>
            <person name="Felis G.E."/>
            <person name="de Vos W.M."/>
            <person name="Barrangou R."/>
            <person name="Klaenhammer T.R."/>
            <person name="Caufield P.W."/>
            <person name="Cui Y."/>
            <person name="Zhang H."/>
            <person name="O'Toole P.W."/>
        </authorList>
    </citation>
    <scope>NUCLEOTIDE SEQUENCE [LARGE SCALE GENOMIC DNA]</scope>
    <source>
        <strain evidence="1 2">DSM 16043</strain>
    </source>
</reference>
<organism evidence="1 2">
    <name type="scientific">Lactobacillus kalixensis DSM 16043</name>
    <dbReference type="NCBI Taxonomy" id="1423763"/>
    <lineage>
        <taxon>Bacteria</taxon>
        <taxon>Bacillati</taxon>
        <taxon>Bacillota</taxon>
        <taxon>Bacilli</taxon>
        <taxon>Lactobacillales</taxon>
        <taxon>Lactobacillaceae</taxon>
        <taxon>Lactobacillus</taxon>
    </lineage>
</organism>
<accession>A0A0R1UH19</accession>
<dbReference type="STRING" id="1423763.FC46_GL001436"/>